<comment type="caution">
    <text evidence="3">The sequence shown here is derived from an EMBL/GenBank/DDBJ whole genome shotgun (WGS) entry which is preliminary data.</text>
</comment>
<dbReference type="Pfam" id="PF26605">
    <property type="entry name" value="WLGC"/>
    <property type="match status" value="1"/>
</dbReference>
<keyword evidence="1" id="KW-1133">Transmembrane helix</keyword>
<accession>A0A2P4XUB5</accession>
<feature type="transmembrane region" description="Helical" evidence="1">
    <location>
        <begin position="68"/>
        <end position="92"/>
    </location>
</feature>
<dbReference type="InterPro" id="IPR058256">
    <property type="entry name" value="WLGC"/>
</dbReference>
<name>A0A2P4XUB5_9STRA</name>
<dbReference type="InterPro" id="IPR032675">
    <property type="entry name" value="LRR_dom_sf"/>
</dbReference>
<feature type="domain" description="WLGC" evidence="2">
    <location>
        <begin position="502"/>
        <end position="566"/>
    </location>
</feature>
<dbReference type="SUPFAM" id="SSF52058">
    <property type="entry name" value="L domain-like"/>
    <property type="match status" value="1"/>
</dbReference>
<dbReference type="EMBL" id="NCKW01007936">
    <property type="protein sequence ID" value="POM69126.1"/>
    <property type="molecule type" value="Genomic_DNA"/>
</dbReference>
<dbReference type="Proteomes" id="UP000237271">
    <property type="component" value="Unassembled WGS sequence"/>
</dbReference>
<keyword evidence="1" id="KW-0472">Membrane</keyword>
<evidence type="ECO:0000313" key="4">
    <source>
        <dbReference type="Proteomes" id="UP000237271"/>
    </source>
</evidence>
<organism evidence="3 4">
    <name type="scientific">Phytophthora palmivora</name>
    <dbReference type="NCBI Taxonomy" id="4796"/>
    <lineage>
        <taxon>Eukaryota</taxon>
        <taxon>Sar</taxon>
        <taxon>Stramenopiles</taxon>
        <taxon>Oomycota</taxon>
        <taxon>Peronosporomycetes</taxon>
        <taxon>Peronosporales</taxon>
        <taxon>Peronosporaceae</taxon>
        <taxon>Phytophthora</taxon>
    </lineage>
</organism>
<feature type="transmembrane region" description="Helical" evidence="1">
    <location>
        <begin position="176"/>
        <end position="194"/>
    </location>
</feature>
<reference evidence="3 4" key="1">
    <citation type="journal article" date="2017" name="Genome Biol. Evol.">
        <title>Phytophthora megakarya and P. palmivora, closely related causal agents of cacao black pod rot, underwent increases in genome sizes and gene numbers by different mechanisms.</title>
        <authorList>
            <person name="Ali S.S."/>
            <person name="Shao J."/>
            <person name="Lary D.J."/>
            <person name="Kronmiller B."/>
            <person name="Shen D."/>
            <person name="Strem M.D."/>
            <person name="Amoako-Attah I."/>
            <person name="Akrofi A.Y."/>
            <person name="Begoude B.A."/>
            <person name="Ten Hoopen G.M."/>
            <person name="Coulibaly K."/>
            <person name="Kebe B.I."/>
            <person name="Melnick R.L."/>
            <person name="Guiltinan M.J."/>
            <person name="Tyler B.M."/>
            <person name="Meinhardt L.W."/>
            <person name="Bailey B.A."/>
        </authorList>
    </citation>
    <scope>NUCLEOTIDE SEQUENCE [LARGE SCALE GENOMIC DNA]</scope>
    <source>
        <strain evidence="4">sbr112.9</strain>
    </source>
</reference>
<sequence length="570" mass="64371">MDILQKLAMKIGDLVVETIMLIQILESGAPVELVVTYTVIVISSVLACAIMMFISQTQAAITENLVDLIFDMLIVVGYPVLVLYYCLSLFTFDRAKYSINLEVFPPGWFENTASAIADPVEYAIIYKNLASLRITSFLMFFTRVGVNAALGMRLHDIVTLLQDPKKHRNSVYPKRHRLAALGFVIYAVLLAIFVEESLRTSEAACHPYSECVVFARRWIQLEGNTQDRCPCLMLVDCDFAPTTYAEWQQPKDATKTVAMLASMGLLQTLKLTNRYLPEFPAELRDCTNLKYLSLIYTHTTTLPDWFHEFSKLEYFSTNLHWQIQINLRLHVEGKFISSLQSIPEGLFDSMTSLTAIHFGWHPAVTQFPSLTAANLKSLTLAGLISLQQIPSFESLYQLERLVISALPLLDRFPDLSPVKNLLSFDSFDRGTWCCNGYLGKCDLENPMCMVHPVWGTPAASCLAKEDVASDTTLEIASKFTSSICGPVLRPTDLESPLTEDMVAQCNGTLYRRCELPGFHEAMCFNLRFTVISCIHTPFAIEMRRRQIQERVGDPCNPEYEAWLGCTKEDR</sequence>
<keyword evidence="4" id="KW-1185">Reference proteome</keyword>
<keyword evidence="1" id="KW-0812">Transmembrane</keyword>
<dbReference type="Gene3D" id="3.80.10.10">
    <property type="entry name" value="Ribonuclease Inhibitor"/>
    <property type="match status" value="1"/>
</dbReference>
<feature type="transmembrane region" description="Helical" evidence="1">
    <location>
        <begin position="37"/>
        <end position="56"/>
    </location>
</feature>
<gene>
    <name evidence="3" type="ORF">PHPALM_14622</name>
</gene>
<proteinExistence type="predicted"/>
<dbReference type="AlphaFoldDB" id="A0A2P4XUB5"/>
<evidence type="ECO:0000313" key="3">
    <source>
        <dbReference type="EMBL" id="POM69126.1"/>
    </source>
</evidence>
<dbReference type="OrthoDB" id="102925at2759"/>
<evidence type="ECO:0000256" key="1">
    <source>
        <dbReference type="SAM" id="Phobius"/>
    </source>
</evidence>
<protein>
    <recommendedName>
        <fullName evidence="2">WLGC domain-containing protein</fullName>
    </recommendedName>
</protein>
<evidence type="ECO:0000259" key="2">
    <source>
        <dbReference type="Pfam" id="PF26605"/>
    </source>
</evidence>